<comment type="caution">
    <text evidence="2">The sequence shown here is derived from an EMBL/GenBank/DDBJ whole genome shotgun (WGS) entry which is preliminary data.</text>
</comment>
<reference evidence="3" key="1">
    <citation type="journal article" date="2019" name="Int. J. Syst. Evol. Microbiol.">
        <title>The Global Catalogue of Microorganisms (GCM) 10K type strain sequencing project: providing services to taxonomists for standard genome sequencing and annotation.</title>
        <authorList>
            <consortium name="The Broad Institute Genomics Platform"/>
            <consortium name="The Broad Institute Genome Sequencing Center for Infectious Disease"/>
            <person name="Wu L."/>
            <person name="Ma J."/>
        </authorList>
    </citation>
    <scope>NUCLEOTIDE SEQUENCE [LARGE SCALE GENOMIC DNA]</scope>
    <source>
        <strain evidence="3">JCM 18392</strain>
    </source>
</reference>
<keyword evidence="3" id="KW-1185">Reference proteome</keyword>
<keyword evidence="1" id="KW-0472">Membrane</keyword>
<dbReference type="Gene3D" id="1.20.120.10">
    <property type="entry name" value="Cytochrome c/b562"/>
    <property type="match status" value="1"/>
</dbReference>
<feature type="transmembrane region" description="Helical" evidence="1">
    <location>
        <begin position="20"/>
        <end position="42"/>
    </location>
</feature>
<evidence type="ECO:0000256" key="1">
    <source>
        <dbReference type="SAM" id="Phobius"/>
    </source>
</evidence>
<dbReference type="PROSITE" id="PS51009">
    <property type="entry name" value="CYTCII"/>
    <property type="match status" value="1"/>
</dbReference>
<dbReference type="RefSeq" id="WP_345295303.1">
    <property type="nucleotide sequence ID" value="NZ_BAABJY010000002.1"/>
</dbReference>
<name>A0ABP9E4P5_9GAMM</name>
<organism evidence="2 3">
    <name type="scientific">Luteimonas vadosa</name>
    <dbReference type="NCBI Taxonomy" id="1165507"/>
    <lineage>
        <taxon>Bacteria</taxon>
        <taxon>Pseudomonadati</taxon>
        <taxon>Pseudomonadota</taxon>
        <taxon>Gammaproteobacteria</taxon>
        <taxon>Lysobacterales</taxon>
        <taxon>Lysobacteraceae</taxon>
        <taxon>Luteimonas</taxon>
    </lineage>
</organism>
<proteinExistence type="predicted"/>
<keyword evidence="1" id="KW-1133">Transmembrane helix</keyword>
<dbReference type="InterPro" id="IPR010980">
    <property type="entry name" value="Cyt_c/b562"/>
</dbReference>
<accession>A0ABP9E4P5</accession>
<gene>
    <name evidence="2" type="ORF">GCM10023332_19620</name>
</gene>
<dbReference type="Proteomes" id="UP001501323">
    <property type="component" value="Unassembled WGS sequence"/>
</dbReference>
<dbReference type="EMBL" id="BAABJY010000002">
    <property type="protein sequence ID" value="GAA4867327.1"/>
    <property type="molecule type" value="Genomic_DNA"/>
</dbReference>
<dbReference type="InterPro" id="IPR002321">
    <property type="entry name" value="Cyt_c_II"/>
</dbReference>
<evidence type="ECO:0000313" key="3">
    <source>
        <dbReference type="Proteomes" id="UP001501323"/>
    </source>
</evidence>
<evidence type="ECO:0008006" key="4">
    <source>
        <dbReference type="Google" id="ProtNLM"/>
    </source>
</evidence>
<dbReference type="SUPFAM" id="SSF47175">
    <property type="entry name" value="Cytochromes"/>
    <property type="match status" value="1"/>
</dbReference>
<evidence type="ECO:0000313" key="2">
    <source>
        <dbReference type="EMBL" id="GAA4867327.1"/>
    </source>
</evidence>
<protein>
    <recommendedName>
        <fullName evidence="4">Cytochrome c</fullName>
    </recommendedName>
</protein>
<sequence>MSSTPTSSPTSSNGKPASAAGRYLFLFLLGLVIGSVAVVMILRAVEGRKTWQDHYPDAAMHLMQAHMAQLGASAAANRCSATDTIPHLQALRTIANDIEPALPDLRDDARFVSHAGELRATLDAALSAPPIDCPGVANASKKIGEACKACHQDYRG</sequence>
<keyword evidence="1" id="KW-0812">Transmembrane</keyword>